<feature type="compositionally biased region" description="Polar residues" evidence="6">
    <location>
        <begin position="1"/>
        <end position="15"/>
    </location>
</feature>
<dbReference type="PANTHER" id="PTHR11037:SF20">
    <property type="entry name" value="PROTEIN GRAINYHEAD"/>
    <property type="match status" value="1"/>
</dbReference>
<dbReference type="Pfam" id="PF25416">
    <property type="entry name" value="GRHL1_C"/>
    <property type="match status" value="1"/>
</dbReference>
<dbReference type="OrthoDB" id="7680836at2759"/>
<dbReference type="EMBL" id="JAEPRC010000067">
    <property type="protein sequence ID" value="KAG2211389.1"/>
    <property type="molecule type" value="Genomic_DNA"/>
</dbReference>
<comment type="subcellular location">
    <subcellularLocation>
        <location evidence="1">Nucleus</location>
    </subcellularLocation>
</comment>
<accession>A0A8H7VEC4</accession>
<protein>
    <recommendedName>
        <fullName evidence="7">Grh/CP2 DB domain-containing protein</fullName>
    </recommendedName>
</protein>
<evidence type="ECO:0000256" key="1">
    <source>
        <dbReference type="ARBA" id="ARBA00004123"/>
    </source>
</evidence>
<evidence type="ECO:0000256" key="4">
    <source>
        <dbReference type="ARBA" id="ARBA00023163"/>
    </source>
</evidence>
<name>A0A8H7VEC4_9FUNG</name>
<evidence type="ECO:0000259" key="7">
    <source>
        <dbReference type="PROSITE" id="PS51968"/>
    </source>
</evidence>
<dbReference type="GO" id="GO:0001228">
    <property type="term" value="F:DNA-binding transcription activator activity, RNA polymerase II-specific"/>
    <property type="evidence" value="ECO:0007669"/>
    <property type="project" value="TreeGrafter"/>
</dbReference>
<dbReference type="Pfam" id="PF04516">
    <property type="entry name" value="CP2"/>
    <property type="match status" value="1"/>
</dbReference>
<organism evidence="8 9">
    <name type="scientific">Mucor plumbeus</name>
    <dbReference type="NCBI Taxonomy" id="97098"/>
    <lineage>
        <taxon>Eukaryota</taxon>
        <taxon>Fungi</taxon>
        <taxon>Fungi incertae sedis</taxon>
        <taxon>Mucoromycota</taxon>
        <taxon>Mucoromycotina</taxon>
        <taxon>Mucoromycetes</taxon>
        <taxon>Mucorales</taxon>
        <taxon>Mucorineae</taxon>
        <taxon>Mucoraceae</taxon>
        <taxon>Mucor</taxon>
    </lineage>
</organism>
<keyword evidence="3" id="KW-0238">DNA-binding</keyword>
<dbReference type="PROSITE" id="PS51968">
    <property type="entry name" value="GRH_CP2_DB"/>
    <property type="match status" value="1"/>
</dbReference>
<dbReference type="InterPro" id="IPR007604">
    <property type="entry name" value="CP2"/>
</dbReference>
<dbReference type="PANTHER" id="PTHR11037">
    <property type="entry name" value="TRANSCRIPTION FACTOR CP2"/>
    <property type="match status" value="1"/>
</dbReference>
<feature type="compositionally biased region" description="Low complexity" evidence="6">
    <location>
        <begin position="45"/>
        <end position="56"/>
    </location>
</feature>
<dbReference type="InterPro" id="IPR040167">
    <property type="entry name" value="TF_CP2-like"/>
</dbReference>
<comment type="caution">
    <text evidence="8">The sequence shown here is derived from an EMBL/GenBank/DDBJ whole genome shotgun (WGS) entry which is preliminary data.</text>
</comment>
<evidence type="ECO:0000256" key="5">
    <source>
        <dbReference type="ARBA" id="ARBA00023242"/>
    </source>
</evidence>
<feature type="region of interest" description="Disordered" evidence="6">
    <location>
        <begin position="45"/>
        <end position="65"/>
    </location>
</feature>
<keyword evidence="4" id="KW-0804">Transcription</keyword>
<keyword evidence="2" id="KW-0805">Transcription regulation</keyword>
<keyword evidence="9" id="KW-1185">Reference proteome</keyword>
<evidence type="ECO:0000313" key="8">
    <source>
        <dbReference type="EMBL" id="KAG2211389.1"/>
    </source>
</evidence>
<proteinExistence type="predicted"/>
<feature type="domain" description="Grh/CP2 DB" evidence="7">
    <location>
        <begin position="119"/>
        <end position="355"/>
    </location>
</feature>
<dbReference type="GO" id="GO:0005634">
    <property type="term" value="C:nucleus"/>
    <property type="evidence" value="ECO:0007669"/>
    <property type="project" value="UniProtKB-SubCell"/>
</dbReference>
<keyword evidence="5" id="KW-0539">Nucleus</keyword>
<dbReference type="AlphaFoldDB" id="A0A8H7VEC4"/>
<feature type="compositionally biased region" description="Low complexity" evidence="6">
    <location>
        <begin position="379"/>
        <end position="389"/>
    </location>
</feature>
<reference evidence="8" key="1">
    <citation type="submission" date="2020-12" db="EMBL/GenBank/DDBJ databases">
        <title>Metabolic potential, ecology and presence of endohyphal bacteria is reflected in genomic diversity of Mucoromycotina.</title>
        <authorList>
            <person name="Muszewska A."/>
            <person name="Okrasinska A."/>
            <person name="Steczkiewicz K."/>
            <person name="Drgas O."/>
            <person name="Orlowska M."/>
            <person name="Perlinska-Lenart U."/>
            <person name="Aleksandrzak-Piekarczyk T."/>
            <person name="Szatraj K."/>
            <person name="Zielenkiewicz U."/>
            <person name="Pilsyk S."/>
            <person name="Malc E."/>
            <person name="Mieczkowski P."/>
            <person name="Kruszewska J.S."/>
            <person name="Biernat P."/>
            <person name="Pawlowska J."/>
        </authorList>
    </citation>
    <scope>NUCLEOTIDE SEQUENCE</scope>
    <source>
        <strain evidence="8">CBS 226.32</strain>
    </source>
</reference>
<dbReference type="InterPro" id="IPR057520">
    <property type="entry name" value="GRHL1/CP2_C"/>
</dbReference>
<gene>
    <name evidence="8" type="ORF">INT46_001620</name>
</gene>
<evidence type="ECO:0000313" key="9">
    <source>
        <dbReference type="Proteomes" id="UP000650833"/>
    </source>
</evidence>
<dbReference type="GO" id="GO:0000978">
    <property type="term" value="F:RNA polymerase II cis-regulatory region sequence-specific DNA binding"/>
    <property type="evidence" value="ECO:0007669"/>
    <property type="project" value="TreeGrafter"/>
</dbReference>
<evidence type="ECO:0000256" key="2">
    <source>
        <dbReference type="ARBA" id="ARBA00023015"/>
    </source>
</evidence>
<dbReference type="Proteomes" id="UP000650833">
    <property type="component" value="Unassembled WGS sequence"/>
</dbReference>
<feature type="region of interest" description="Disordered" evidence="6">
    <location>
        <begin position="368"/>
        <end position="407"/>
    </location>
</feature>
<evidence type="ECO:0000256" key="3">
    <source>
        <dbReference type="ARBA" id="ARBA00023125"/>
    </source>
</evidence>
<sequence>MISSNQSTFPESTAASLFPDSPSYSVQQHNSQLLHHHNHHYHPQSYNSYHNYYHSPTSATNSPLSSPQILNHYSTTSSPFCPFVETYPTNQSMLSISSPSPPTNSLSVNTLNQTNNNTSAIRYDVSLEAPTAASQKLDEPPLTYLNKGQYYNIILKDKGRFDGDIISTVAITFHDESHRESATDYWKFWLTQQKDSDDARAVELDLSRSSGAQAIEGRQFDRVSFRWNGKSGASVHIRFNCLSTDFSRIKGVKGIPLRLQIESEQVSTISTAHNLPHHQHQIEKTYCRIKLFRDKGAERKNKDDSKHIERQLEKLRGKSGEPHPLWLAFSPTSPITLFGEIVPPEDNDGHHQLQSLFIDERSRLSASPIIGHHPHHTPSNSSGSSNNNNIHLPPPVPTKRSFSNISNGSSDMNTFTSACTSLPGGPPIGLDPTYIPQRRRRVAKLSVLVKFHSCEVYRAIYLKHLTVKELTEKIVQRMDIKMPVSNVLRKITAKNKKPMIVKVDDEVIQDMSEEQDIHIETEADPNSKNTINLILNF</sequence>
<evidence type="ECO:0000256" key="6">
    <source>
        <dbReference type="SAM" id="MobiDB-lite"/>
    </source>
</evidence>
<feature type="region of interest" description="Disordered" evidence="6">
    <location>
        <begin position="1"/>
        <end position="30"/>
    </location>
</feature>